<dbReference type="Proteomes" id="UP000223968">
    <property type="component" value="Unassembled WGS sequence"/>
</dbReference>
<dbReference type="OrthoDB" id="4174371at2759"/>
<evidence type="ECO:0000256" key="1">
    <source>
        <dbReference type="SAM" id="Coils"/>
    </source>
</evidence>
<keyword evidence="5" id="KW-1185">Reference proteome</keyword>
<reference evidence="4 5" key="1">
    <citation type="submission" date="2017-10" db="EMBL/GenBank/DDBJ databases">
        <title>Comparative genomics in systemic dimorphic fungi from Ajellomycetaceae.</title>
        <authorList>
            <person name="Munoz J.F."/>
            <person name="Mcewen J.G."/>
            <person name="Clay O.K."/>
            <person name="Cuomo C.A."/>
        </authorList>
    </citation>
    <scope>NUCLEOTIDE SEQUENCE [LARGE SCALE GENOMIC DNA]</scope>
    <source>
        <strain evidence="4 5">UAMH5409</strain>
    </source>
</reference>
<evidence type="ECO:0000313" key="4">
    <source>
        <dbReference type="EMBL" id="PGH15130.1"/>
    </source>
</evidence>
<proteinExistence type="predicted"/>
<feature type="compositionally biased region" description="Basic and acidic residues" evidence="2">
    <location>
        <begin position="136"/>
        <end position="162"/>
    </location>
</feature>
<accession>A0A2B7Y1H4</accession>
<feature type="compositionally biased region" description="Basic and acidic residues" evidence="2">
    <location>
        <begin position="171"/>
        <end position="183"/>
    </location>
</feature>
<feature type="compositionally biased region" description="Basic and acidic residues" evidence="2">
    <location>
        <begin position="101"/>
        <end position="118"/>
    </location>
</feature>
<dbReference type="EMBL" id="PDNB01000028">
    <property type="protein sequence ID" value="PGH15130.1"/>
    <property type="molecule type" value="Genomic_DNA"/>
</dbReference>
<evidence type="ECO:0000256" key="3">
    <source>
        <dbReference type="SAM" id="SignalP"/>
    </source>
</evidence>
<organism evidence="4 5">
    <name type="scientific">Helicocarpus griseus UAMH5409</name>
    <dbReference type="NCBI Taxonomy" id="1447875"/>
    <lineage>
        <taxon>Eukaryota</taxon>
        <taxon>Fungi</taxon>
        <taxon>Dikarya</taxon>
        <taxon>Ascomycota</taxon>
        <taxon>Pezizomycotina</taxon>
        <taxon>Eurotiomycetes</taxon>
        <taxon>Eurotiomycetidae</taxon>
        <taxon>Onygenales</taxon>
        <taxon>Ajellomycetaceae</taxon>
        <taxon>Helicocarpus</taxon>
    </lineage>
</organism>
<feature type="compositionally biased region" description="Basic residues" evidence="2">
    <location>
        <begin position="253"/>
        <end position="265"/>
    </location>
</feature>
<evidence type="ECO:0000313" key="5">
    <source>
        <dbReference type="Proteomes" id="UP000223968"/>
    </source>
</evidence>
<sequence length="727" mass="81751">MRIVSLSLLLLGTILPTFNAVEVGTNVARRQEPAKEVLASLEAGEDLRPMNILRDVGNQYKNSSLIDSTTERVRRKLNPFKSKGKKKDNGKKKGGKKKDPKTKDPKTKDPKTKDPKTKDPKKKNPKKKNPKKKNPKTKDPKTKDPKTKDPKTKDSKTKDPKKKDPKKKNPKTKDPKKKDPEKKNPKKKDPKKDNDVCPLPKRGQPGKKVGKGKRADTKGKSSANDNANDPCDAGSCKDVRLYGPKYDETGNPQKKKSKPRKKKPASNKTPAPNTQKQTREAPLGITERLLRIFEKRARGKKTDGGSTKTGGDGKKKDGDGKKKDGDGKKKDGDGKKKNGDGKKKGKGKVISFCDKELHISQDYPSTGEFESRLKTFKGLKDVNDFKGKLVYAAADPYSCDDFVIHPEEFSAMSKFPDYKHDLYPQVEHVLEGQVLGRFIDHLHANKGATYGDPYDQKQNVKFCQYFDAFWQKAPGDIIAVDGTTPAETLAAQLPGMKTFVDEFLLFPKVPNVMKGAAWGTTSILFSDEMVGDINADDVITAKFQESRVVRATQRFKAIMWVYQYHTDAQVTKILKKQANRLGEHLENVEEKLKEATFKGNDNLEKTQKYDRNYEKKNLKEEWEKWLVIANDQAIDKVEKYMDAAFPEFEKALKSLRGKTGKTDTEKQTIARVIRIIEALIKEYKEMKKTKWVNAFSSKGSGSDNKSTHSRPGTPDKKPQPAGKKKNS</sequence>
<feature type="compositionally biased region" description="Basic residues" evidence="2">
    <location>
        <begin position="119"/>
        <end position="135"/>
    </location>
</feature>
<feature type="signal peptide" evidence="3">
    <location>
        <begin position="1"/>
        <end position="20"/>
    </location>
</feature>
<feature type="coiled-coil region" evidence="1">
    <location>
        <begin position="571"/>
        <end position="598"/>
    </location>
</feature>
<keyword evidence="1" id="KW-0175">Coiled coil</keyword>
<keyword evidence="3" id="KW-0732">Signal</keyword>
<comment type="caution">
    <text evidence="4">The sequence shown here is derived from an EMBL/GenBank/DDBJ whole genome shotgun (WGS) entry which is preliminary data.</text>
</comment>
<feature type="region of interest" description="Disordered" evidence="2">
    <location>
        <begin position="694"/>
        <end position="727"/>
    </location>
</feature>
<feature type="compositionally biased region" description="Basic and acidic residues" evidence="2">
    <location>
        <begin position="288"/>
        <end position="303"/>
    </location>
</feature>
<gene>
    <name evidence="4" type="ORF">AJ79_02656</name>
</gene>
<feature type="region of interest" description="Disordered" evidence="2">
    <location>
        <begin position="65"/>
        <end position="345"/>
    </location>
</feature>
<feature type="compositionally biased region" description="Basic and acidic residues" evidence="2">
    <location>
        <begin position="311"/>
        <end position="342"/>
    </location>
</feature>
<feature type="compositionally biased region" description="Polar residues" evidence="2">
    <location>
        <begin position="694"/>
        <end position="704"/>
    </location>
</feature>
<feature type="chain" id="PRO_5013061248" evidence="3">
    <location>
        <begin position="21"/>
        <end position="727"/>
    </location>
</feature>
<protein>
    <submittedName>
        <fullName evidence="4">Uncharacterized protein</fullName>
    </submittedName>
</protein>
<name>A0A2B7Y1H4_9EURO</name>
<feature type="compositionally biased region" description="Basic residues" evidence="2">
    <location>
        <begin position="73"/>
        <end position="100"/>
    </location>
</feature>
<dbReference type="AlphaFoldDB" id="A0A2B7Y1H4"/>
<feature type="compositionally biased region" description="Basic and acidic residues" evidence="2">
    <location>
        <begin position="235"/>
        <end position="248"/>
    </location>
</feature>
<evidence type="ECO:0000256" key="2">
    <source>
        <dbReference type="SAM" id="MobiDB-lite"/>
    </source>
</evidence>